<protein>
    <recommendedName>
        <fullName evidence="4">Glycosyltransferase RgtA/B/C/D-like domain-containing protein</fullName>
    </recommendedName>
</protein>
<keyword evidence="1" id="KW-0472">Membrane</keyword>
<gene>
    <name evidence="2" type="ORF">A2397_05110</name>
</gene>
<feature type="transmembrane region" description="Helical" evidence="1">
    <location>
        <begin position="133"/>
        <end position="155"/>
    </location>
</feature>
<dbReference type="EMBL" id="MEXR01000044">
    <property type="protein sequence ID" value="OGD08946.1"/>
    <property type="molecule type" value="Genomic_DNA"/>
</dbReference>
<keyword evidence="1" id="KW-1133">Transmembrane helix</keyword>
<dbReference type="STRING" id="1797263.A2397_05110"/>
<feature type="transmembrane region" description="Helical" evidence="1">
    <location>
        <begin position="260"/>
        <end position="278"/>
    </location>
</feature>
<feature type="transmembrane region" description="Helical" evidence="1">
    <location>
        <begin position="162"/>
        <end position="178"/>
    </location>
</feature>
<organism evidence="2 3">
    <name type="scientific">Candidatus Amesbacteria bacterium RIFOXYB1_FULL_44_23</name>
    <dbReference type="NCBI Taxonomy" id="1797263"/>
    <lineage>
        <taxon>Bacteria</taxon>
        <taxon>Candidatus Amesiibacteriota</taxon>
    </lineage>
</organism>
<dbReference type="Proteomes" id="UP000176424">
    <property type="component" value="Unassembled WGS sequence"/>
</dbReference>
<comment type="caution">
    <text evidence="2">The sequence shown here is derived from an EMBL/GenBank/DDBJ whole genome shotgun (WGS) entry which is preliminary data.</text>
</comment>
<feature type="transmembrane region" description="Helical" evidence="1">
    <location>
        <begin position="215"/>
        <end position="240"/>
    </location>
</feature>
<keyword evidence="1" id="KW-0812">Transmembrane</keyword>
<evidence type="ECO:0000313" key="2">
    <source>
        <dbReference type="EMBL" id="OGD08946.1"/>
    </source>
</evidence>
<feature type="transmembrane region" description="Helical" evidence="1">
    <location>
        <begin position="387"/>
        <end position="404"/>
    </location>
</feature>
<evidence type="ECO:0008006" key="4">
    <source>
        <dbReference type="Google" id="ProtNLM"/>
    </source>
</evidence>
<feature type="transmembrane region" description="Helical" evidence="1">
    <location>
        <begin position="416"/>
        <end position="437"/>
    </location>
</feature>
<evidence type="ECO:0000256" key="1">
    <source>
        <dbReference type="SAM" id="Phobius"/>
    </source>
</evidence>
<evidence type="ECO:0000313" key="3">
    <source>
        <dbReference type="Proteomes" id="UP000176424"/>
    </source>
</evidence>
<name>A0A1F4ZT02_9BACT</name>
<accession>A0A1F4ZT02</accession>
<feature type="transmembrane region" description="Helical" evidence="1">
    <location>
        <begin position="361"/>
        <end position="381"/>
    </location>
</feature>
<sequence length="605" mass="70023">MKILLRIYEIIAFYFFIFVPVAYVLNYWGLELSVLVFILQALLICLIVYITSHLRAIISGLFRHKALLAGLLIFLALQGLFYYFYFTIPEWDGYAVILQIEQQLKASSLISAYRPFFPASITLISAATKLDPYFVFTIIFVPLQALLVVSGYLLAFKRISKPLNSLFWILLFFSIPVLNMEIGIVRAQTLLIIGLALYAAFLSNSYPASLNKKKIINFIISFVGLFYHELFIFLLLHYFINLVKTQVGKFLNPKSKLTDKQISLLVLSTALFMTLYALEIIPTLGFLKLSVINLLGRITDFHNWTLWYLNNYGSDGINIGWNGIFELSQFYSYYLSPTLLFLLIIMLVGKCKSFADLFSNSYFWVALLCFSLAEIFPRLGYYYLPERMWLIFVLFFIFSIFTNEKCIKCLNNLSKLTVVVLIFSEILGIIGSIYVSYAKKSLTSKPEYEAALWIKNNTPPTAQFFSQKANLPMITYFGRRQLLPESDYFFLGRTIQLVEPVAASQEVQTEELLLKNIREFDYYKGDLNLFNKNIGILRSIQRSSTIGSSVVDKSDIYILYSFQKFNSIYSGRQWWKEVNYFGLDLSKFSKYELVYSKDGVYIWKI</sequence>
<proteinExistence type="predicted"/>
<dbReference type="AlphaFoldDB" id="A0A1F4ZT02"/>
<feature type="transmembrane region" description="Helical" evidence="1">
    <location>
        <begin position="184"/>
        <end position="203"/>
    </location>
</feature>
<feature type="transmembrane region" description="Helical" evidence="1">
    <location>
        <begin position="66"/>
        <end position="85"/>
    </location>
</feature>
<feature type="transmembrane region" description="Helical" evidence="1">
    <location>
        <begin position="330"/>
        <end position="349"/>
    </location>
</feature>
<reference evidence="2 3" key="1">
    <citation type="journal article" date="2016" name="Nat. Commun.">
        <title>Thousands of microbial genomes shed light on interconnected biogeochemical processes in an aquifer system.</title>
        <authorList>
            <person name="Anantharaman K."/>
            <person name="Brown C.T."/>
            <person name="Hug L.A."/>
            <person name="Sharon I."/>
            <person name="Castelle C.J."/>
            <person name="Probst A.J."/>
            <person name="Thomas B.C."/>
            <person name="Singh A."/>
            <person name="Wilkins M.J."/>
            <person name="Karaoz U."/>
            <person name="Brodie E.L."/>
            <person name="Williams K.H."/>
            <person name="Hubbard S.S."/>
            <person name="Banfield J.F."/>
        </authorList>
    </citation>
    <scope>NUCLEOTIDE SEQUENCE [LARGE SCALE GENOMIC DNA]</scope>
</reference>
<feature type="transmembrane region" description="Helical" evidence="1">
    <location>
        <begin position="34"/>
        <end position="54"/>
    </location>
</feature>
<feature type="transmembrane region" description="Helical" evidence="1">
    <location>
        <begin position="7"/>
        <end position="28"/>
    </location>
</feature>